<feature type="domain" description="Bifunctional glucose-6-phosphate/mannose-6-phosphate isomerase C-terminal" evidence="3">
    <location>
        <begin position="171"/>
        <end position="318"/>
    </location>
</feature>
<evidence type="ECO:0000313" key="5">
    <source>
        <dbReference type="Proteomes" id="UP000176445"/>
    </source>
</evidence>
<dbReference type="AlphaFoldDB" id="A0A1F6CJI6"/>
<dbReference type="Pfam" id="PF10432">
    <property type="entry name" value="bact-PGI_C"/>
    <property type="match status" value="1"/>
</dbReference>
<accession>A0A1F6CJI6</accession>
<proteinExistence type="inferred from homology"/>
<keyword evidence="2" id="KW-0413">Isomerase</keyword>
<dbReference type="GO" id="GO:0005975">
    <property type="term" value="P:carbohydrate metabolic process"/>
    <property type="evidence" value="ECO:0007669"/>
    <property type="project" value="InterPro"/>
</dbReference>
<dbReference type="CDD" id="cd05637">
    <property type="entry name" value="SIS_PGI_PMI_2"/>
    <property type="match status" value="1"/>
</dbReference>
<sequence length="321" mass="36204">MEKAIRNFHTQFAYEPVIENKVNFKPFTKHALVGMGGSRLAAALLQDLDSSLDLIIHNDYGLPRTPAGELERRLTILSSYSGNTEEVVEAMEEGLHRGLSLIAISTGGELLRLAAKHHIPYIRLPDTGIQPRSALGYSLNALLAAMGQGEKLRETKVLAVVLKPEEHEPLGKKLAAMLRGAIPIIYASKRNEAVAYNWKIKFNETGKTVAFCNVFPELNHNEMNSFDPTDTTRSLSEKFFFIILEDPADHPKIRKRMNVLAELYRQRGLRIERLSLVGKTPLEKMFSSLLIADWTAYHLARHYGVEATEVPMVEEFKRLIR</sequence>
<dbReference type="InterPro" id="IPR046348">
    <property type="entry name" value="SIS_dom_sf"/>
</dbReference>
<gene>
    <name evidence="4" type="ORF">A2704_00925</name>
</gene>
<dbReference type="EMBL" id="MFKW01000074">
    <property type="protein sequence ID" value="OGG49413.1"/>
    <property type="molecule type" value="Genomic_DNA"/>
</dbReference>
<dbReference type="Proteomes" id="UP000176445">
    <property type="component" value="Unassembled WGS sequence"/>
</dbReference>
<protein>
    <recommendedName>
        <fullName evidence="3">Bifunctional glucose-6-phosphate/mannose-6-phosphate isomerase C-terminal domain-containing protein</fullName>
    </recommendedName>
</protein>
<dbReference type="Gene3D" id="3.40.50.10490">
    <property type="entry name" value="Glucose-6-phosphate isomerase like protein, domain 1"/>
    <property type="match status" value="2"/>
</dbReference>
<dbReference type="GO" id="GO:0004347">
    <property type="term" value="F:glucose-6-phosphate isomerase activity"/>
    <property type="evidence" value="ECO:0007669"/>
    <property type="project" value="InterPro"/>
</dbReference>
<reference evidence="4 5" key="1">
    <citation type="journal article" date="2016" name="Nat. Commun.">
        <title>Thousands of microbial genomes shed light on interconnected biogeochemical processes in an aquifer system.</title>
        <authorList>
            <person name="Anantharaman K."/>
            <person name="Brown C.T."/>
            <person name="Hug L.A."/>
            <person name="Sharon I."/>
            <person name="Castelle C.J."/>
            <person name="Probst A.J."/>
            <person name="Thomas B.C."/>
            <person name="Singh A."/>
            <person name="Wilkins M.J."/>
            <person name="Karaoz U."/>
            <person name="Brodie E.L."/>
            <person name="Williams K.H."/>
            <person name="Hubbard S.S."/>
            <person name="Banfield J.F."/>
        </authorList>
    </citation>
    <scope>NUCLEOTIDE SEQUENCE [LARGE SCALE GENOMIC DNA]</scope>
</reference>
<dbReference type="SUPFAM" id="SSF53697">
    <property type="entry name" value="SIS domain"/>
    <property type="match status" value="1"/>
</dbReference>
<evidence type="ECO:0000256" key="1">
    <source>
        <dbReference type="ARBA" id="ARBA00010523"/>
    </source>
</evidence>
<evidence type="ECO:0000256" key="2">
    <source>
        <dbReference type="ARBA" id="ARBA00023235"/>
    </source>
</evidence>
<evidence type="ECO:0000313" key="4">
    <source>
        <dbReference type="EMBL" id="OGG49413.1"/>
    </source>
</evidence>
<dbReference type="GO" id="GO:1901135">
    <property type="term" value="P:carbohydrate derivative metabolic process"/>
    <property type="evidence" value="ECO:0007669"/>
    <property type="project" value="InterPro"/>
</dbReference>
<dbReference type="InterPro" id="IPR019490">
    <property type="entry name" value="Glu6P/Mann6P_isomerase_C"/>
</dbReference>
<organism evidence="4 5">
    <name type="scientific">Candidatus Kaiserbacteria bacterium RIFCSPHIGHO2_01_FULL_54_36b</name>
    <dbReference type="NCBI Taxonomy" id="1798483"/>
    <lineage>
        <taxon>Bacteria</taxon>
        <taxon>Candidatus Kaiseribacteriota</taxon>
    </lineage>
</organism>
<dbReference type="GO" id="GO:0004476">
    <property type="term" value="F:mannose-6-phosphate isomerase activity"/>
    <property type="evidence" value="ECO:0007669"/>
    <property type="project" value="InterPro"/>
</dbReference>
<comment type="caution">
    <text evidence="4">The sequence shown here is derived from an EMBL/GenBank/DDBJ whole genome shotgun (WGS) entry which is preliminary data.</text>
</comment>
<comment type="similarity">
    <text evidence="1">Belongs to the PGI/PMI family.</text>
</comment>
<evidence type="ECO:0000259" key="3">
    <source>
        <dbReference type="Pfam" id="PF10432"/>
    </source>
</evidence>
<dbReference type="GO" id="GO:0097367">
    <property type="term" value="F:carbohydrate derivative binding"/>
    <property type="evidence" value="ECO:0007669"/>
    <property type="project" value="InterPro"/>
</dbReference>
<name>A0A1F6CJI6_9BACT</name>